<evidence type="ECO:0000256" key="6">
    <source>
        <dbReference type="ARBA" id="ARBA00023180"/>
    </source>
</evidence>
<organism evidence="9 10">
    <name type="scientific">Coilia grayii</name>
    <name type="common">Gray's grenadier anchovy</name>
    <dbReference type="NCBI Taxonomy" id="363190"/>
    <lineage>
        <taxon>Eukaryota</taxon>
        <taxon>Metazoa</taxon>
        <taxon>Chordata</taxon>
        <taxon>Craniata</taxon>
        <taxon>Vertebrata</taxon>
        <taxon>Euteleostomi</taxon>
        <taxon>Actinopterygii</taxon>
        <taxon>Neopterygii</taxon>
        <taxon>Teleostei</taxon>
        <taxon>Clupei</taxon>
        <taxon>Clupeiformes</taxon>
        <taxon>Clupeoidei</taxon>
        <taxon>Engraulidae</taxon>
        <taxon>Coilinae</taxon>
        <taxon>Coilia</taxon>
    </lineage>
</organism>
<dbReference type="GO" id="GO:0031965">
    <property type="term" value="C:nuclear membrane"/>
    <property type="evidence" value="ECO:0007669"/>
    <property type="project" value="UniProtKB-SubCell"/>
</dbReference>
<sequence length="703" mass="77198">MSGLDEASEEEEAPKEGDVWASSVRCLGYLSTLNLMVAVCLGMYVRYEVSDEPMILVIVILGLFVLGIGSILYYYFSMESASMNLFHLWFGFLQGLLCFLNSQALEMDVKEQVTNYLLLASVSARALWAVTERVGGSARYRPALLTSEELLELLGFAVASTTLPLQKSAALLALTLALAATVVDLRMKSLLALPNLACFAVVTSLCFFQALAIRTNPFALGCYLGRLLCDPLLDVYFSGLAPTERWRPFLSLGRLWRRLSLLPLALLEVAFFGLCAVKLGHLDLWYLVIPGFLVFGLFWVLCHAVFLASLWGFHSKLSECQKAHRAQASDLRPLDRVMGARGMRHFCLVSERLVFFSLLSTAILGAVSWQLSNGLFMGVLLVVLPLESLAHGLFHELGSCLGGTCAGYAVVIPTCYYSADGQPVLLPPEQVQELNARSTAALSAVQRLFSHHLIHTFGCDYSTSGLTLDALLTKLRAFLELRTAEGPRHDTYLLYYSGHTLRTGDWALAGGDCLRLEQLLELWRERNAGHCSRLILVLDTDHAPPWVRAVRRVEGLYVAVQGAQLTQGGAGADPETGDLSRPRLGDFTAAWVEYNCSAAVAAGNGRPWSEHAGAPAGVEADYGVSKRWADYTLHLPTGSDVSRHWEAHFPRATYPALAVANWCCALQPLWLCGACLRCVRRLKLAWCPPSVLDTGQGIRLVRS</sequence>
<protein>
    <recommendedName>
        <fullName evidence="11">Transmembrane protein 168</fullName>
    </recommendedName>
</protein>
<comment type="similarity">
    <text evidence="2">Belongs to the TMEM168 family.</text>
</comment>
<keyword evidence="5 8" id="KW-0472">Membrane</keyword>
<feature type="transmembrane region" description="Helical" evidence="8">
    <location>
        <begin position="54"/>
        <end position="76"/>
    </location>
</feature>
<evidence type="ECO:0000256" key="7">
    <source>
        <dbReference type="ARBA" id="ARBA00023242"/>
    </source>
</evidence>
<dbReference type="CDD" id="cd21494">
    <property type="entry name" value="TMEM168"/>
    <property type="match status" value="1"/>
</dbReference>
<feature type="transmembrane region" description="Helical" evidence="8">
    <location>
        <begin position="285"/>
        <end position="313"/>
    </location>
</feature>
<evidence type="ECO:0008006" key="11">
    <source>
        <dbReference type="Google" id="ProtNLM"/>
    </source>
</evidence>
<dbReference type="PANTHER" id="PTHR14437:SF4">
    <property type="entry name" value="TRANSMEMBRANE PROTEIN 168-A"/>
    <property type="match status" value="1"/>
</dbReference>
<feature type="transmembrane region" description="Helical" evidence="8">
    <location>
        <begin position="259"/>
        <end position="279"/>
    </location>
</feature>
<keyword evidence="4 8" id="KW-1133">Transmembrane helix</keyword>
<keyword evidence="3 8" id="KW-0812">Transmembrane</keyword>
<dbReference type="PANTHER" id="PTHR14437">
    <property type="entry name" value="TRANSMEMBRANE PROTEIN 168"/>
    <property type="match status" value="1"/>
</dbReference>
<evidence type="ECO:0000256" key="2">
    <source>
        <dbReference type="ARBA" id="ARBA00007329"/>
    </source>
</evidence>
<feature type="transmembrane region" description="Helical" evidence="8">
    <location>
        <begin position="27"/>
        <end position="47"/>
    </location>
</feature>
<dbReference type="AlphaFoldDB" id="A0ABD1KV79"/>
<keyword evidence="7" id="KW-0539">Nucleus</keyword>
<proteinExistence type="inferred from homology"/>
<evidence type="ECO:0000256" key="8">
    <source>
        <dbReference type="SAM" id="Phobius"/>
    </source>
</evidence>
<name>A0ABD1KV79_9TELE</name>
<comment type="subcellular location">
    <subcellularLocation>
        <location evidence="1">Nucleus membrane</location>
        <topology evidence="1">Multi-pass membrane protein</topology>
    </subcellularLocation>
</comment>
<reference evidence="9 10" key="1">
    <citation type="submission" date="2024-09" db="EMBL/GenBank/DDBJ databases">
        <title>A chromosome-level genome assembly of Gray's grenadier anchovy, Coilia grayii.</title>
        <authorList>
            <person name="Fu Z."/>
        </authorList>
    </citation>
    <scope>NUCLEOTIDE SEQUENCE [LARGE SCALE GENOMIC DNA]</scope>
    <source>
        <strain evidence="9">G4</strain>
        <tissue evidence="9">Muscle</tissue>
    </source>
</reference>
<gene>
    <name evidence="9" type="ORF">ACEWY4_002218</name>
</gene>
<evidence type="ECO:0000313" key="9">
    <source>
        <dbReference type="EMBL" id="KAL2103050.1"/>
    </source>
</evidence>
<keyword evidence="10" id="KW-1185">Reference proteome</keyword>
<dbReference type="EMBL" id="JBHFQA010000002">
    <property type="protein sequence ID" value="KAL2103050.1"/>
    <property type="molecule type" value="Genomic_DNA"/>
</dbReference>
<dbReference type="InterPro" id="IPR029713">
    <property type="entry name" value="TMEM168"/>
</dbReference>
<feature type="transmembrane region" description="Helical" evidence="8">
    <location>
        <begin position="190"/>
        <end position="212"/>
    </location>
</feature>
<evidence type="ECO:0000256" key="1">
    <source>
        <dbReference type="ARBA" id="ARBA00004232"/>
    </source>
</evidence>
<evidence type="ECO:0000256" key="3">
    <source>
        <dbReference type="ARBA" id="ARBA00022692"/>
    </source>
</evidence>
<evidence type="ECO:0000256" key="4">
    <source>
        <dbReference type="ARBA" id="ARBA00022989"/>
    </source>
</evidence>
<comment type="caution">
    <text evidence="9">The sequence shown here is derived from an EMBL/GenBank/DDBJ whole genome shotgun (WGS) entry which is preliminary data.</text>
</comment>
<evidence type="ECO:0000313" key="10">
    <source>
        <dbReference type="Proteomes" id="UP001591681"/>
    </source>
</evidence>
<feature type="transmembrane region" description="Helical" evidence="8">
    <location>
        <begin position="82"/>
        <end position="101"/>
    </location>
</feature>
<keyword evidence="6" id="KW-0325">Glycoprotein</keyword>
<accession>A0ABD1KV79</accession>
<evidence type="ECO:0000256" key="5">
    <source>
        <dbReference type="ARBA" id="ARBA00023136"/>
    </source>
</evidence>
<dbReference type="Proteomes" id="UP001591681">
    <property type="component" value="Unassembled WGS sequence"/>
</dbReference>